<keyword evidence="3" id="KW-1185">Reference proteome</keyword>
<name>A0A3M7T0X6_BRAPC</name>
<evidence type="ECO:0000313" key="3">
    <source>
        <dbReference type="Proteomes" id="UP000276133"/>
    </source>
</evidence>
<dbReference type="EMBL" id="REGN01000497">
    <property type="protein sequence ID" value="RNA41488.1"/>
    <property type="molecule type" value="Genomic_DNA"/>
</dbReference>
<gene>
    <name evidence="2" type="ORF">BpHYR1_047307</name>
</gene>
<keyword evidence="1" id="KW-0472">Membrane</keyword>
<evidence type="ECO:0000256" key="1">
    <source>
        <dbReference type="SAM" id="Phobius"/>
    </source>
</evidence>
<organism evidence="2 3">
    <name type="scientific">Brachionus plicatilis</name>
    <name type="common">Marine rotifer</name>
    <name type="synonym">Brachionus muelleri</name>
    <dbReference type="NCBI Taxonomy" id="10195"/>
    <lineage>
        <taxon>Eukaryota</taxon>
        <taxon>Metazoa</taxon>
        <taxon>Spiralia</taxon>
        <taxon>Gnathifera</taxon>
        <taxon>Rotifera</taxon>
        <taxon>Eurotatoria</taxon>
        <taxon>Monogononta</taxon>
        <taxon>Pseudotrocha</taxon>
        <taxon>Ploima</taxon>
        <taxon>Brachionidae</taxon>
        <taxon>Brachionus</taxon>
    </lineage>
</organism>
<evidence type="ECO:0000313" key="2">
    <source>
        <dbReference type="EMBL" id="RNA41488.1"/>
    </source>
</evidence>
<comment type="caution">
    <text evidence="2">The sequence shown here is derived from an EMBL/GenBank/DDBJ whole genome shotgun (WGS) entry which is preliminary data.</text>
</comment>
<reference evidence="2 3" key="1">
    <citation type="journal article" date="2018" name="Sci. Rep.">
        <title>Genomic signatures of local adaptation to the degree of environmental predictability in rotifers.</title>
        <authorList>
            <person name="Franch-Gras L."/>
            <person name="Hahn C."/>
            <person name="Garcia-Roger E.M."/>
            <person name="Carmona M.J."/>
            <person name="Serra M."/>
            <person name="Gomez A."/>
        </authorList>
    </citation>
    <scope>NUCLEOTIDE SEQUENCE [LARGE SCALE GENOMIC DNA]</scope>
    <source>
        <strain evidence="2">HYR1</strain>
    </source>
</reference>
<dbReference type="AlphaFoldDB" id="A0A3M7T0X6"/>
<dbReference type="Proteomes" id="UP000276133">
    <property type="component" value="Unassembled WGS sequence"/>
</dbReference>
<keyword evidence="1" id="KW-0812">Transmembrane</keyword>
<protein>
    <submittedName>
        <fullName evidence="2">Uncharacterized protein</fullName>
    </submittedName>
</protein>
<feature type="transmembrane region" description="Helical" evidence="1">
    <location>
        <begin position="12"/>
        <end position="31"/>
    </location>
</feature>
<accession>A0A3M7T0X6</accession>
<proteinExistence type="predicted"/>
<sequence>MSLRIILQIWKLENHFPAFFVLPLLVFFSNFNFCVEKKSFCAECFEIVLNDVQISDYEEVQNGINYICNENKNDRII</sequence>
<keyword evidence="1" id="KW-1133">Transmembrane helix</keyword>